<keyword evidence="12" id="KW-1185">Reference proteome</keyword>
<proteinExistence type="inferred from homology"/>
<dbReference type="InterPro" id="IPR048966">
    <property type="entry name" value="Aquarius_b-barrel"/>
</dbReference>
<dbReference type="Pfam" id="PF02854">
    <property type="entry name" value="MIF4G"/>
    <property type="match status" value="1"/>
</dbReference>
<evidence type="ECO:0000256" key="7">
    <source>
        <dbReference type="ARBA" id="ARBA00022884"/>
    </source>
</evidence>
<dbReference type="Gene3D" id="3.40.50.300">
    <property type="entry name" value="P-loop containing nucleotide triphosphate hydrolases"/>
    <property type="match status" value="2"/>
</dbReference>
<dbReference type="Pfam" id="PF13086">
    <property type="entry name" value="AAA_11"/>
    <property type="match status" value="1"/>
</dbReference>
<evidence type="ECO:0000313" key="12">
    <source>
        <dbReference type="Proteomes" id="UP001217918"/>
    </source>
</evidence>
<dbReference type="SUPFAM" id="SSF52540">
    <property type="entry name" value="P-loop containing nucleoside triphosphate hydrolases"/>
    <property type="match status" value="1"/>
</dbReference>
<organism evidence="11 12">
    <name type="scientific">Phyllachora maydis</name>
    <dbReference type="NCBI Taxonomy" id="1825666"/>
    <lineage>
        <taxon>Eukaryota</taxon>
        <taxon>Fungi</taxon>
        <taxon>Dikarya</taxon>
        <taxon>Ascomycota</taxon>
        <taxon>Pezizomycotina</taxon>
        <taxon>Sordariomycetes</taxon>
        <taxon>Sordariomycetidae</taxon>
        <taxon>Phyllachorales</taxon>
        <taxon>Phyllachoraceae</taxon>
        <taxon>Phyllachora</taxon>
    </lineage>
</organism>
<evidence type="ECO:0000259" key="10">
    <source>
        <dbReference type="SMART" id="SM00543"/>
    </source>
</evidence>
<dbReference type="Gene3D" id="1.25.40.180">
    <property type="match status" value="1"/>
</dbReference>
<feature type="compositionally biased region" description="Low complexity" evidence="9">
    <location>
        <begin position="1324"/>
        <end position="1336"/>
    </location>
</feature>
<feature type="region of interest" description="Disordered" evidence="9">
    <location>
        <begin position="2104"/>
        <end position="2207"/>
    </location>
</feature>
<evidence type="ECO:0000256" key="1">
    <source>
        <dbReference type="ARBA" id="ARBA00004496"/>
    </source>
</evidence>
<protein>
    <recommendedName>
        <fullName evidence="10">MIF4G domain-containing protein</fullName>
    </recommendedName>
</protein>
<dbReference type="Pfam" id="PF16399">
    <property type="entry name" value="Aquarius_N_1st"/>
    <property type="match status" value="2"/>
</dbReference>
<feature type="compositionally biased region" description="Basic residues" evidence="9">
    <location>
        <begin position="1"/>
        <end position="15"/>
    </location>
</feature>
<dbReference type="GO" id="GO:0003743">
    <property type="term" value="F:translation initiation factor activity"/>
    <property type="evidence" value="ECO:0007669"/>
    <property type="project" value="UniProtKB-KW"/>
</dbReference>
<dbReference type="GO" id="GO:0004386">
    <property type="term" value="F:helicase activity"/>
    <property type="evidence" value="ECO:0007669"/>
    <property type="project" value="InterPro"/>
</dbReference>
<dbReference type="FunFam" id="3.40.50.300:FF:000507">
    <property type="entry name" value="Pre-mRNA-splicing factor"/>
    <property type="match status" value="1"/>
</dbReference>
<dbReference type="EMBL" id="JAQQPM010000003">
    <property type="protein sequence ID" value="KAK2069274.1"/>
    <property type="molecule type" value="Genomic_DNA"/>
</dbReference>
<gene>
    <name evidence="11" type="ORF">P8C59_003867</name>
</gene>
<dbReference type="Pfam" id="PF21143">
    <property type="entry name" value="Aquarius_N_2nd"/>
    <property type="match status" value="1"/>
</dbReference>
<dbReference type="InterPro" id="IPR027417">
    <property type="entry name" value="P-loop_NTPase"/>
</dbReference>
<evidence type="ECO:0000256" key="3">
    <source>
        <dbReference type="ARBA" id="ARBA00022490"/>
    </source>
</evidence>
<dbReference type="InterPro" id="IPR047187">
    <property type="entry name" value="SF1_C_Upf1"/>
</dbReference>
<feature type="compositionally biased region" description="Acidic residues" evidence="9">
    <location>
        <begin position="1122"/>
        <end position="1136"/>
    </location>
</feature>
<feature type="region of interest" description="Disordered" evidence="9">
    <location>
        <begin position="1121"/>
        <end position="1400"/>
    </location>
</feature>
<feature type="domain" description="MIF4G" evidence="10">
    <location>
        <begin position="1792"/>
        <end position="2029"/>
    </location>
</feature>
<dbReference type="InterPro" id="IPR022745">
    <property type="entry name" value="eIF4G1_eIF4E-bd"/>
</dbReference>
<dbReference type="CDD" id="cd18808">
    <property type="entry name" value="SF1_C_Upf1"/>
    <property type="match status" value="1"/>
</dbReference>
<dbReference type="InterPro" id="IPR016024">
    <property type="entry name" value="ARM-type_fold"/>
</dbReference>
<evidence type="ECO:0000313" key="11">
    <source>
        <dbReference type="EMBL" id="KAK2069274.1"/>
    </source>
</evidence>
<comment type="subcellular location">
    <subcellularLocation>
        <location evidence="1">Cytoplasm</location>
    </subcellularLocation>
</comment>
<feature type="compositionally biased region" description="Polar residues" evidence="9">
    <location>
        <begin position="1337"/>
        <end position="1352"/>
    </location>
</feature>
<dbReference type="PANTHER" id="PTHR23253:SF9">
    <property type="entry name" value="EUKARYOTIC TRANSLATION INITIATION FACTOR 4 GAMMA 2"/>
    <property type="match status" value="1"/>
</dbReference>
<keyword evidence="6" id="KW-0378">Hydrolase</keyword>
<dbReference type="GO" id="GO:0016281">
    <property type="term" value="C:eukaryotic translation initiation factor 4F complex"/>
    <property type="evidence" value="ECO:0007669"/>
    <property type="project" value="TreeGrafter"/>
</dbReference>
<evidence type="ECO:0000256" key="9">
    <source>
        <dbReference type="SAM" id="MobiDB-lite"/>
    </source>
</evidence>
<feature type="compositionally biased region" description="Basic and acidic residues" evidence="9">
    <location>
        <begin position="1580"/>
        <end position="1614"/>
    </location>
</feature>
<feature type="region of interest" description="Disordered" evidence="9">
    <location>
        <begin position="1"/>
        <end position="28"/>
    </location>
</feature>
<keyword evidence="7" id="KW-0694">RNA-binding</keyword>
<feature type="region of interest" description="Disordered" evidence="9">
    <location>
        <begin position="1423"/>
        <end position="1522"/>
    </location>
</feature>
<feature type="compositionally biased region" description="Polar residues" evidence="9">
    <location>
        <begin position="1172"/>
        <end position="1183"/>
    </location>
</feature>
<dbReference type="Pfam" id="PF12152">
    <property type="entry name" value="eIF_4G1"/>
    <property type="match status" value="1"/>
</dbReference>
<feature type="region of interest" description="Disordered" evidence="9">
    <location>
        <begin position="2035"/>
        <end position="2082"/>
    </location>
</feature>
<comment type="caution">
    <text evidence="11">The sequence shown here is derived from an EMBL/GenBank/DDBJ whole genome shotgun (WGS) entry which is preliminary data.</text>
</comment>
<dbReference type="SMART" id="SM00543">
    <property type="entry name" value="MIF4G"/>
    <property type="match status" value="1"/>
</dbReference>
<dbReference type="InterPro" id="IPR003890">
    <property type="entry name" value="MIF4G-like_typ-3"/>
</dbReference>
<comment type="similarity">
    <text evidence="2">Belongs to the eukaryotic initiation factor 4G family.</text>
</comment>
<evidence type="ECO:0000256" key="6">
    <source>
        <dbReference type="ARBA" id="ARBA00022806"/>
    </source>
</evidence>
<dbReference type="InterPro" id="IPR036211">
    <property type="entry name" value="eIF4G_eIF4E-bd_sf"/>
</dbReference>
<dbReference type="FunFam" id="1.25.40.180:FF:000020">
    <property type="entry name" value="Eukaryotic translation initiation factor subunit"/>
    <property type="match status" value="1"/>
</dbReference>
<dbReference type="Gene3D" id="1.20.970.30">
    <property type="entry name" value="eIF4G, eIF4E-binding domain"/>
    <property type="match status" value="1"/>
</dbReference>
<dbReference type="InterPro" id="IPR032174">
    <property type="entry name" value="Aquarius_N"/>
</dbReference>
<keyword evidence="8" id="KW-0648">Protein biosynthesis</keyword>
<dbReference type="PANTHER" id="PTHR23253">
    <property type="entry name" value="EUKARYOTIC TRANSLATION INITIATION FACTOR 4 GAMMA"/>
    <property type="match status" value="1"/>
</dbReference>
<dbReference type="CDD" id="cd22265">
    <property type="entry name" value="UDM1_RNF168"/>
    <property type="match status" value="1"/>
</dbReference>
<sequence>MPPAKRVKSSAHARSHPGSARPTMDDLEGESEFATIARQHWLQSSKKPATVKVRNEVVKTEIWDALEKENFALKSLSVLEGLQFLESYLWPGYGDESSNFHVLLIIIIVNTKRRERLDAWDVFSDRPADFSGLFHRALSMSLDGSLSWLIRNHILQFMIYAFQSLDCAIVRKECAPLVSITTWHNLSSEAKREELSWLYTMVLDFLTLLASHTASTEKIAYCERFVEFLCDLLNEDNGLLRGLTELLAHYMYFTIDDHTGVQYSRTEAYEKHCALLAKMQRIALKHVKDKLSVLALSNYGSIDKRSELLGHFALLSEEELQHLSAQLTLRTTFPETVGLVVDRKLLVEVLLTTLERRQTIKPGIRKSGEFGFAGFSKMALQIGAPSILEVVPALVGDNKPSSVKAEVSVDLRTLSDHVRREWESMRPDDVVFLLAVKAPNPATSDGVAPPSGAERLGLSAVRTAEVIQVMDDRGRAIRDGRAYFDGHHRGSIRKIQLKLDAKLYRQDIGGQRNVYEDMNIIMRRSGRENNFKPVLESEKSSNQETMCRGASVRQNETIKISTYRPPNNGPYLVGAPKENRIINNIYHNFPEQKTLLIAHSNQALNQLFGKIVALDIDARHLLRLGHGEEELETEGNFSKHGRVESFMENRDRYLMEVTRLAASMGAPGAHGNSAETAGYFHSVYVEPAWARFQELTRSYADRETVLDIASGCYRHIAKIFSELADVRPFEILRRDRDKANYLLTSEARIIAMTSTHAAMRRGEIASLGFHYDNVVMEEAAQITEIENFIPLAMQQPMNGKMPLKRVVLCGDHFQNSPVIQSLAFRHFANLEQSLFSRLIRLGVPAIHLDQQGRARPSIARLYQWRYPRLGNLPHVTTDKEFLTANAGFKYDYQFVNVPDFKGRGESEPVPHFIQNLGEAEYAVALYQYMRLLGYPAAKISILATYAGQRALIKDVLAHRCAKQDFFGLPRIVTTVDKYQGEQNDYIILSLVRTSKVGYLRDIRRLTVALSRARLGLYIVGRRDVFESCYELHEAFSLLLQRTDKLALVTGELWPSERVLATEVNAVEPLAGETTMESVEHMGSYVWQMAQERVAQLRKEQGLPEEVPVKSTVEDEAKLLDQIPEEGEEEEEEEEAEAEAKGDGEREEGLEGEGGQENSANVNGAAGHDRKSSVTIPPNVTQNGGPVGGANIPKFGFDQSPAVVHSTPQPGATQPIPIPSASARNIPSPAQSPAPIPQAISGGQQRPTSNAGTIPTFGSFPGDNERTMKQPSAPPNHMTVGSPQPPLAHNHLHGRKDSQASSHGGDFSNHAVPMSQGTGYYPALYQQQQMNQQYMSQPSTPSHVRNESTSIKTAEQLRNEFKDAVANSANQKAREEEAGKVAAEKAAREEKEQEDKVLEEKALLEKAQEEKRQKDEALKEVERIEAEEKAKEEVKAAKAAEEQRLASEKAEADAQAKADADADADADAKAEATAAKATPDEQRTAARDEPSDQAATQDDHIRSREEPVQAPARRQPIDDAEFQKQLAAAQAAVNAVRDAEAAELLEKEREAERYEEEAERKRREKAANAPAVLRPSLAEMLRNRAEAKAKAANKEQAESKSEAKGTETKEAESRASEPLTPESAAGPLGSVTVSGDGAVGSKIFAAEKQRAKPAALNLAPLNTKQVDPPQPSAAIQSLKSARFLSVLEPGIYPQGIASPNPALNKAVATKGKSFKYDAAFLLQFQKRGGSKRGDGASKAADEKAAKNMPLTHGMDLRPLATSASGWKPKSILGMAGPAPVPGQSDHMDPETVQRKVKAALNKMTPEKFDKIADQILAIASQSKDEQDGRTLRQVIQLTFEKATDESHWASMYAKFCKRMLDTMSSDIRDENILDKAGQVVSGGALFRKYLLNRCQEEFERGWKVDLPAPKEGEFQDMMSDEYYIAAAAKRRGLGLIQFIGELFKLGMLTERIMHECVRKLLEFQGVPDEAEIESLSKLLRTVGANLDSTEKGHPMMDVYFQRISSIIELPELPSRLKFMLLDVVDLRKSRWVDANEASKGPKTMDELRADTEAQEAQKAAEAARANSQRGPSGGRNQGGRDARNFSYQQAPANNHLNAEDLRRLRGPSTRSSSQNMSFGPSSLFNSRSNSGRRVGPTSLRAGEDSGASSRTGTPPTRERDSIAHTNAFGALAMADNGEHPASPPSTAASPALSKAALETSSAGLEKKE</sequence>
<feature type="compositionally biased region" description="Basic and acidic residues" evidence="9">
    <location>
        <begin position="2041"/>
        <end position="2050"/>
    </location>
</feature>
<evidence type="ECO:0000256" key="5">
    <source>
        <dbReference type="ARBA" id="ARBA00022553"/>
    </source>
</evidence>
<dbReference type="SUPFAM" id="SSF101489">
    <property type="entry name" value="Eukaryotic initiation factor 4f subunit eIF4g, eIF4e-binding domain"/>
    <property type="match status" value="1"/>
</dbReference>
<dbReference type="GO" id="GO:0010494">
    <property type="term" value="C:cytoplasmic stress granule"/>
    <property type="evidence" value="ECO:0007669"/>
    <property type="project" value="UniProtKB-ARBA"/>
</dbReference>
<dbReference type="Pfam" id="PF13087">
    <property type="entry name" value="AAA_12"/>
    <property type="match status" value="1"/>
</dbReference>
<accession>A0AAD9I145</accession>
<dbReference type="GO" id="GO:0003729">
    <property type="term" value="F:mRNA binding"/>
    <property type="evidence" value="ECO:0007669"/>
    <property type="project" value="TreeGrafter"/>
</dbReference>
<dbReference type="CDD" id="cd17935">
    <property type="entry name" value="EEXXQc_AQR"/>
    <property type="match status" value="1"/>
</dbReference>
<feature type="compositionally biased region" description="Basic and acidic residues" evidence="9">
    <location>
        <begin position="1477"/>
        <end position="1489"/>
    </location>
</feature>
<feature type="compositionally biased region" description="Low complexity" evidence="9">
    <location>
        <begin position="2183"/>
        <end position="2195"/>
    </location>
</feature>
<keyword evidence="3" id="KW-0963">Cytoplasm</keyword>
<evidence type="ECO:0000256" key="2">
    <source>
        <dbReference type="ARBA" id="ARBA00005775"/>
    </source>
</evidence>
<feature type="compositionally biased region" description="Basic and acidic residues" evidence="9">
    <location>
        <begin position="1423"/>
        <end position="1469"/>
    </location>
</feature>
<dbReference type="InterPro" id="IPR041677">
    <property type="entry name" value="DNA2/NAM7_AAA_11"/>
</dbReference>
<evidence type="ECO:0000256" key="4">
    <source>
        <dbReference type="ARBA" id="ARBA00022540"/>
    </source>
</evidence>
<keyword evidence="6" id="KW-0547">Nucleotide-binding</keyword>
<feature type="compositionally biased region" description="Low complexity" evidence="9">
    <location>
        <begin position="2053"/>
        <end position="2067"/>
    </location>
</feature>
<dbReference type="InterPro" id="IPR041679">
    <property type="entry name" value="DNA2/NAM7-like_C"/>
</dbReference>
<feature type="compositionally biased region" description="Polar residues" evidence="9">
    <location>
        <begin position="1241"/>
        <end position="1252"/>
    </location>
</feature>
<keyword evidence="6" id="KW-0067">ATP-binding</keyword>
<dbReference type="Proteomes" id="UP001217918">
    <property type="component" value="Unassembled WGS sequence"/>
</dbReference>
<feature type="compositionally biased region" description="Polar residues" evidence="9">
    <location>
        <begin position="2107"/>
        <end position="2130"/>
    </location>
</feature>
<feature type="compositionally biased region" description="Basic and acidic residues" evidence="9">
    <location>
        <begin position="1371"/>
        <end position="1400"/>
    </location>
</feature>
<keyword evidence="4" id="KW-0396">Initiation factor</keyword>
<feature type="region of interest" description="Disordered" evidence="9">
    <location>
        <begin position="1545"/>
        <end position="1631"/>
    </location>
</feature>
<feature type="compositionally biased region" description="Basic and acidic residues" evidence="9">
    <location>
        <begin position="1496"/>
        <end position="1506"/>
    </location>
</feature>
<keyword evidence="5" id="KW-0597">Phosphoprotein</keyword>
<dbReference type="SUPFAM" id="SSF48371">
    <property type="entry name" value="ARM repeat"/>
    <property type="match status" value="1"/>
</dbReference>
<name>A0AAD9I145_9PEZI</name>
<feature type="compositionally biased region" description="Basic and acidic residues" evidence="9">
    <location>
        <begin position="1137"/>
        <end position="1148"/>
    </location>
</feature>
<evidence type="ECO:0000256" key="8">
    <source>
        <dbReference type="ARBA" id="ARBA00022917"/>
    </source>
</evidence>
<keyword evidence="6" id="KW-0347">Helicase</keyword>
<reference evidence="11" key="1">
    <citation type="journal article" date="2023" name="Mol. Plant Microbe Interact.">
        <title>Elucidating the Obligate Nature and Biological Capacity of an Invasive Fungal Corn Pathogen.</title>
        <authorList>
            <person name="MacCready J.S."/>
            <person name="Roggenkamp E.M."/>
            <person name="Gdanetz K."/>
            <person name="Chilvers M.I."/>
        </authorList>
    </citation>
    <scope>NUCLEOTIDE SEQUENCE</scope>
    <source>
        <strain evidence="11">PM02</strain>
    </source>
</reference>